<dbReference type="GO" id="GO:0005634">
    <property type="term" value="C:nucleus"/>
    <property type="evidence" value="ECO:0007669"/>
    <property type="project" value="UniProtKB-SubCell"/>
</dbReference>
<dbReference type="Proteomes" id="UP000516437">
    <property type="component" value="Chromosome 7"/>
</dbReference>
<keyword evidence="5" id="KW-0539">Nucleus</keyword>
<evidence type="ECO:0000256" key="4">
    <source>
        <dbReference type="ARBA" id="ARBA00023163"/>
    </source>
</evidence>
<keyword evidence="4" id="KW-0804">Transcription</keyword>
<reference evidence="9 11" key="2">
    <citation type="journal article" date="2019" name="Plant Biotechnol. J.">
        <title>The red bayberry genome and genetic basis of sex determination.</title>
        <authorList>
            <person name="Jia H.M."/>
            <person name="Jia H.J."/>
            <person name="Cai Q.L."/>
            <person name="Wang Y."/>
            <person name="Zhao H.B."/>
            <person name="Yang W.F."/>
            <person name="Wang G.Y."/>
            <person name="Li Y.H."/>
            <person name="Zhan D.L."/>
            <person name="Shen Y.T."/>
            <person name="Niu Q.F."/>
            <person name="Chang L."/>
            <person name="Qiu J."/>
            <person name="Zhao L."/>
            <person name="Xie H.B."/>
            <person name="Fu W.Y."/>
            <person name="Jin J."/>
            <person name="Li X.W."/>
            <person name="Jiao Y."/>
            <person name="Zhou C.C."/>
            <person name="Tu T."/>
            <person name="Chai C.Y."/>
            <person name="Gao J.L."/>
            <person name="Fan L.J."/>
            <person name="van de Weg E."/>
            <person name="Wang J.Y."/>
            <person name="Gao Z.S."/>
        </authorList>
    </citation>
    <scope>NUCLEOTIDE SEQUENCE [LARGE SCALE GENOMIC DNA]</scope>
    <source>
        <tissue evidence="9">Leaves</tissue>
    </source>
</reference>
<dbReference type="InterPro" id="IPR050655">
    <property type="entry name" value="Plant_B3_domain"/>
</dbReference>
<accession>A0A6A1UZG9</accession>
<dbReference type="Gene3D" id="2.40.330.10">
    <property type="entry name" value="DNA-binding pseudobarrel domain"/>
    <property type="match status" value="2"/>
</dbReference>
<dbReference type="CDD" id="cd10017">
    <property type="entry name" value="B3_DNA"/>
    <property type="match status" value="2"/>
</dbReference>
<proteinExistence type="predicted"/>
<feature type="compositionally biased region" description="Basic and acidic residues" evidence="6">
    <location>
        <begin position="149"/>
        <end position="158"/>
    </location>
</feature>
<dbReference type="EMBL" id="RXIC02000025">
    <property type="protein sequence ID" value="KAB1207420.1"/>
    <property type="molecule type" value="Genomic_DNA"/>
</dbReference>
<keyword evidence="11" id="KW-1185">Reference proteome</keyword>
<feature type="domain" description="TF-B3" evidence="7">
    <location>
        <begin position="22"/>
        <end position="115"/>
    </location>
</feature>
<sequence>MVPNSSHPHGSSSPMAPRRPPHFFKIILPSAMAEKKLRIPAKFVREFGDKLSARATLTVPNGQIWQVGLEEAQSKIWFQEGWRDFVEHHSIDHGYFLVFRYEGNSNFSVLVFDQTSTEIQYPWNNKKCQRGREDQVDLIKLDDSENSGHDELIKKEMSNSDELSAEPEDREILVGKRRAGTSSKAREAMSRGSKRAIEAAKMLKPKSPSFMAIMRFHQIHSCFMYVPVGFAINYIRTHQIVKLQTCDGQWHATCCSHKRSSSAMQLRRGWNIFCKENNLEEGDVCVFELIKRKPIVLKVSIFRMVDYA</sequence>
<feature type="domain" description="TF-B3" evidence="7">
    <location>
        <begin position="209"/>
        <end position="305"/>
    </location>
</feature>
<dbReference type="SMART" id="SM01019">
    <property type="entry name" value="B3"/>
    <property type="match status" value="2"/>
</dbReference>
<evidence type="ECO:0000313" key="8">
    <source>
        <dbReference type="EMBL" id="KAB1199848.1"/>
    </source>
</evidence>
<dbReference type="PANTHER" id="PTHR31920:SF147">
    <property type="entry name" value="TF-B3 DOMAIN-CONTAINING PROTEIN"/>
    <property type="match status" value="1"/>
</dbReference>
<evidence type="ECO:0000313" key="11">
    <source>
        <dbReference type="Proteomes" id="UP000516437"/>
    </source>
</evidence>
<dbReference type="EMBL" id="RXIC02000410">
    <property type="protein sequence ID" value="KAB1199848.1"/>
    <property type="molecule type" value="Genomic_DNA"/>
</dbReference>
<evidence type="ECO:0000313" key="10">
    <source>
        <dbReference type="EMBL" id="KAB1207420.1"/>
    </source>
</evidence>
<dbReference type="EMBL" id="RXIC02000025">
    <property type="protein sequence ID" value="KAB1205486.1"/>
    <property type="molecule type" value="Genomic_DNA"/>
</dbReference>
<name>A0A6A1UZG9_9ROSI</name>
<keyword evidence="2" id="KW-0805">Transcription regulation</keyword>
<evidence type="ECO:0000313" key="9">
    <source>
        <dbReference type="EMBL" id="KAB1205486.1"/>
    </source>
</evidence>
<organism evidence="9 11">
    <name type="scientific">Morella rubra</name>
    <name type="common">Chinese bayberry</name>
    <dbReference type="NCBI Taxonomy" id="262757"/>
    <lineage>
        <taxon>Eukaryota</taxon>
        <taxon>Viridiplantae</taxon>
        <taxon>Streptophyta</taxon>
        <taxon>Embryophyta</taxon>
        <taxon>Tracheophyta</taxon>
        <taxon>Spermatophyta</taxon>
        <taxon>Magnoliopsida</taxon>
        <taxon>eudicotyledons</taxon>
        <taxon>Gunneridae</taxon>
        <taxon>Pentapetalae</taxon>
        <taxon>rosids</taxon>
        <taxon>fabids</taxon>
        <taxon>Fagales</taxon>
        <taxon>Myricaceae</taxon>
        <taxon>Morella</taxon>
    </lineage>
</organism>
<evidence type="ECO:0000256" key="6">
    <source>
        <dbReference type="SAM" id="MobiDB-lite"/>
    </source>
</evidence>
<gene>
    <name evidence="8" type="ORF">CJ030_MR0G012600</name>
    <name evidence="9" type="ORF">CJ030_MR7G010573</name>
    <name evidence="10" type="ORF">CJ030_MR7G012536</name>
</gene>
<dbReference type="InterPro" id="IPR003340">
    <property type="entry name" value="B3_DNA-bd"/>
</dbReference>
<feature type="region of interest" description="Disordered" evidence="6">
    <location>
        <begin position="149"/>
        <end position="191"/>
    </location>
</feature>
<evidence type="ECO:0000259" key="7">
    <source>
        <dbReference type="PROSITE" id="PS50863"/>
    </source>
</evidence>
<evidence type="ECO:0000256" key="5">
    <source>
        <dbReference type="ARBA" id="ARBA00023242"/>
    </source>
</evidence>
<dbReference type="AlphaFoldDB" id="A0A6A1UZG9"/>
<protein>
    <submittedName>
        <fullName evidence="9">B3 domain-containing transcription factor VRN1</fullName>
    </submittedName>
</protein>
<comment type="caution">
    <text evidence="9">The sequence shown here is derived from an EMBL/GenBank/DDBJ whole genome shotgun (WGS) entry which is preliminary data.</text>
</comment>
<comment type="subcellular location">
    <subcellularLocation>
        <location evidence="1">Nucleus</location>
    </subcellularLocation>
</comment>
<dbReference type="GO" id="GO:0003677">
    <property type="term" value="F:DNA binding"/>
    <property type="evidence" value="ECO:0007669"/>
    <property type="project" value="UniProtKB-KW"/>
</dbReference>
<dbReference type="Pfam" id="PF02362">
    <property type="entry name" value="B3"/>
    <property type="match status" value="2"/>
</dbReference>
<evidence type="ECO:0000256" key="2">
    <source>
        <dbReference type="ARBA" id="ARBA00023015"/>
    </source>
</evidence>
<dbReference type="PROSITE" id="PS50863">
    <property type="entry name" value="B3"/>
    <property type="match status" value="2"/>
</dbReference>
<dbReference type="PANTHER" id="PTHR31920">
    <property type="entry name" value="B3 DOMAIN-CONTAINING"/>
    <property type="match status" value="1"/>
</dbReference>
<reference evidence="9" key="3">
    <citation type="submission" date="2019-09" db="EMBL/GenBank/DDBJ databases">
        <authorList>
            <person name="Gao Z."/>
        </authorList>
    </citation>
    <scope>NUCLEOTIDE SEQUENCE</scope>
    <source>
        <tissue evidence="9">Leaves</tissue>
    </source>
</reference>
<reference evidence="9" key="1">
    <citation type="submission" date="2018-07" db="EMBL/GenBank/DDBJ databases">
        <authorList>
            <person name="Gao Z.-S."/>
            <person name="Jia H.-M."/>
            <person name="Jia H.-J."/>
            <person name="Cai Q.-L."/>
            <person name="Wang Y."/>
            <person name="Zhao H.-B."/>
        </authorList>
    </citation>
    <scope>NUCLEOTIDE SEQUENCE</scope>
    <source>
        <tissue evidence="9">Leaves</tissue>
    </source>
</reference>
<evidence type="ECO:0000256" key="3">
    <source>
        <dbReference type="ARBA" id="ARBA00023125"/>
    </source>
</evidence>
<dbReference type="SUPFAM" id="SSF101936">
    <property type="entry name" value="DNA-binding pseudobarrel domain"/>
    <property type="match status" value="2"/>
</dbReference>
<dbReference type="InterPro" id="IPR015300">
    <property type="entry name" value="DNA-bd_pseudobarrel_sf"/>
</dbReference>
<keyword evidence="3" id="KW-0238">DNA-binding</keyword>
<dbReference type="OrthoDB" id="623918at2759"/>
<evidence type="ECO:0000256" key="1">
    <source>
        <dbReference type="ARBA" id="ARBA00004123"/>
    </source>
</evidence>